<evidence type="ECO:0000259" key="2">
    <source>
        <dbReference type="Pfam" id="PF08268"/>
    </source>
</evidence>
<reference evidence="3" key="1">
    <citation type="submission" date="2022-04" db="EMBL/GenBank/DDBJ databases">
        <title>A functionally conserved STORR gene fusion in Papaver species that diverged 16.8 million years ago.</title>
        <authorList>
            <person name="Catania T."/>
        </authorList>
    </citation>
    <scope>NUCLEOTIDE SEQUENCE</scope>
    <source>
        <strain evidence="3">S-188037</strain>
    </source>
</reference>
<feature type="domain" description="F-box" evidence="1">
    <location>
        <begin position="39"/>
        <end position="71"/>
    </location>
</feature>
<dbReference type="SUPFAM" id="SSF81383">
    <property type="entry name" value="F-box domain"/>
    <property type="match status" value="1"/>
</dbReference>
<dbReference type="InterPro" id="IPR013187">
    <property type="entry name" value="F-box-assoc_dom_typ3"/>
</dbReference>
<keyword evidence="4" id="KW-1185">Reference proteome</keyword>
<dbReference type="InterPro" id="IPR036047">
    <property type="entry name" value="F-box-like_dom_sf"/>
</dbReference>
<dbReference type="InterPro" id="IPR001810">
    <property type="entry name" value="F-box_dom"/>
</dbReference>
<dbReference type="Proteomes" id="UP001202328">
    <property type="component" value="Unassembled WGS sequence"/>
</dbReference>
<gene>
    <name evidence="3" type="ORF">MKW98_022970</name>
</gene>
<dbReference type="InterPro" id="IPR017451">
    <property type="entry name" value="F-box-assoc_interact_dom"/>
</dbReference>
<dbReference type="PANTHER" id="PTHR31672:SF13">
    <property type="entry name" value="F-BOX PROTEIN CPR30-LIKE"/>
    <property type="match status" value="1"/>
</dbReference>
<evidence type="ECO:0008006" key="5">
    <source>
        <dbReference type="Google" id="ProtNLM"/>
    </source>
</evidence>
<protein>
    <recommendedName>
        <fullName evidence="5">F-box domain-containing protein</fullName>
    </recommendedName>
</protein>
<dbReference type="InterPro" id="IPR050796">
    <property type="entry name" value="SCF_F-box_component"/>
</dbReference>
<dbReference type="Pfam" id="PF08268">
    <property type="entry name" value="FBA_3"/>
    <property type="match status" value="1"/>
</dbReference>
<dbReference type="EMBL" id="JAJJMB010003726">
    <property type="protein sequence ID" value="KAI3945696.1"/>
    <property type="molecule type" value="Genomic_DNA"/>
</dbReference>
<accession>A0AAD4T7Q6</accession>
<evidence type="ECO:0000259" key="1">
    <source>
        <dbReference type="Pfam" id="PF00646"/>
    </source>
</evidence>
<dbReference type="Pfam" id="PF00646">
    <property type="entry name" value="F-box"/>
    <property type="match status" value="1"/>
</dbReference>
<evidence type="ECO:0000313" key="4">
    <source>
        <dbReference type="Proteomes" id="UP001202328"/>
    </source>
</evidence>
<comment type="caution">
    <text evidence="3">The sequence shown here is derived from an EMBL/GenBank/DDBJ whole genome shotgun (WGS) entry which is preliminary data.</text>
</comment>
<sequence>MTTGKQKWIETQQEIKKKVKNGDSEGFSNTLPHLSHDIIINDILTRVPVDSLMRFRCLCKLWSNLIVNDSKFVSLHLSRTYSDRGFIWHFYSDDDLDRDNDDYLMRSNVLLSCEEDEPVTNHVYNPVTGYSIKPPIHQDSALVRNCYEFIPWLAYDSITKKYKVFCIYFDNGRLQTQNGQYFFKILTLGTESEPWRDVVVSESYPLIRGDDYQPRFAGGSFYWLTHDRRWSYSSDDRRKILAFDVSREKFYTIRYPKGALNDSTLLEIDGTVCLVNYVSMGKLKLWVLKEDKEKKNNQHQEYEWVEKYNVDDMPNLRCMKPTLALISIQPLVASQLPSQLLIKLCWLVEWN</sequence>
<organism evidence="3 4">
    <name type="scientific">Papaver atlanticum</name>
    <dbReference type="NCBI Taxonomy" id="357466"/>
    <lineage>
        <taxon>Eukaryota</taxon>
        <taxon>Viridiplantae</taxon>
        <taxon>Streptophyta</taxon>
        <taxon>Embryophyta</taxon>
        <taxon>Tracheophyta</taxon>
        <taxon>Spermatophyta</taxon>
        <taxon>Magnoliopsida</taxon>
        <taxon>Ranunculales</taxon>
        <taxon>Papaveraceae</taxon>
        <taxon>Papaveroideae</taxon>
        <taxon>Papaver</taxon>
    </lineage>
</organism>
<dbReference type="PANTHER" id="PTHR31672">
    <property type="entry name" value="BNACNNG10540D PROTEIN"/>
    <property type="match status" value="1"/>
</dbReference>
<dbReference type="AlphaFoldDB" id="A0AAD4T7Q6"/>
<proteinExistence type="predicted"/>
<evidence type="ECO:0000313" key="3">
    <source>
        <dbReference type="EMBL" id="KAI3945696.1"/>
    </source>
</evidence>
<feature type="domain" description="F-box associated beta-propeller type 3" evidence="2">
    <location>
        <begin position="119"/>
        <end position="298"/>
    </location>
</feature>
<name>A0AAD4T7Q6_9MAGN</name>
<dbReference type="NCBIfam" id="TIGR01640">
    <property type="entry name" value="F_box_assoc_1"/>
    <property type="match status" value="1"/>
</dbReference>